<evidence type="ECO:0000313" key="1">
    <source>
        <dbReference type="EMBL" id="MDV5390782.1"/>
    </source>
</evidence>
<dbReference type="AlphaFoldDB" id="A0AAE4Q1Q9"/>
<comment type="caution">
    <text evidence="1">The sequence shown here is derived from an EMBL/GenBank/DDBJ whole genome shotgun (WGS) entry which is preliminary data.</text>
</comment>
<dbReference type="Proteomes" id="UP001187859">
    <property type="component" value="Unassembled WGS sequence"/>
</dbReference>
<name>A0AAE4Q1Q9_9GAMM</name>
<proteinExistence type="predicted"/>
<protein>
    <submittedName>
        <fullName evidence="1">Uncharacterized protein</fullName>
    </submittedName>
</protein>
<reference evidence="1" key="1">
    <citation type="submission" date="2023-05" db="EMBL/GenBank/DDBJ databases">
        <title>Colonisation of extended spectrum b-lactamase- and carbapenemase-producing bacteria on hospital surfaces from low- and middle-income countries.</title>
        <authorList>
            <person name="Nieto-Rosado M."/>
            <person name="Sands K."/>
            <person name="Iregbu K."/>
            <person name="Zahra R."/>
            <person name="Mazarati J.B."/>
            <person name="Mehtar S."/>
            <person name="Barnards-Group B."/>
            <person name="Walsh T.R."/>
        </authorList>
    </citation>
    <scope>NUCLEOTIDE SEQUENCE</scope>
    <source>
        <strain evidence="1">PP-E493</strain>
    </source>
</reference>
<evidence type="ECO:0000313" key="2">
    <source>
        <dbReference type="Proteomes" id="UP001187859"/>
    </source>
</evidence>
<gene>
    <name evidence="1" type="ORF">QM089_11050</name>
</gene>
<accession>A0AAE4Q1Q9</accession>
<dbReference type="EMBL" id="JASGOQ010000001">
    <property type="protein sequence ID" value="MDV5390782.1"/>
    <property type="molecule type" value="Genomic_DNA"/>
</dbReference>
<organism evidence="1 2">
    <name type="scientific">Shewanella xiamenensis</name>
    <dbReference type="NCBI Taxonomy" id="332186"/>
    <lineage>
        <taxon>Bacteria</taxon>
        <taxon>Pseudomonadati</taxon>
        <taxon>Pseudomonadota</taxon>
        <taxon>Gammaproteobacteria</taxon>
        <taxon>Alteromonadales</taxon>
        <taxon>Shewanellaceae</taxon>
        <taxon>Shewanella</taxon>
    </lineage>
</organism>
<dbReference type="RefSeq" id="WP_317519853.1">
    <property type="nucleotide sequence ID" value="NZ_JASGOQ010000001.1"/>
</dbReference>
<sequence length="238" mass="27245">MIHNSVIYTPEDIAAWHKALNRHFCNIRHTAILFVPKNTDEAVIYDNFDNHGILCTIGDVGIEIDQNTRPGIYEAEVEYWSEQSCEGEWDGGVVVHSMLPYKASDSLYKQIAKEAEARVQKVYRDNEWSGIEAYHYQELCKKYGLQDNANHYDMERVAYFLGAVGRLICYQPNPDTKSRNNYVHGIELIAELTGWYNKTDDQLKQISIDFIEQGFYDKSALTLALLSSNQGKYQGGEA</sequence>